<feature type="compositionally biased region" description="Acidic residues" evidence="1">
    <location>
        <begin position="44"/>
        <end position="54"/>
    </location>
</feature>
<feature type="region of interest" description="Disordered" evidence="1">
    <location>
        <begin position="713"/>
        <end position="786"/>
    </location>
</feature>
<feature type="region of interest" description="Disordered" evidence="1">
    <location>
        <begin position="2225"/>
        <end position="2288"/>
    </location>
</feature>
<organism evidence="4 5">
    <name type="scientific">Tolypocladium ophioglossoides (strain CBS 100239)</name>
    <name type="common">Snaketongue truffleclub</name>
    <name type="synonym">Elaphocordyceps ophioglossoides</name>
    <dbReference type="NCBI Taxonomy" id="1163406"/>
    <lineage>
        <taxon>Eukaryota</taxon>
        <taxon>Fungi</taxon>
        <taxon>Dikarya</taxon>
        <taxon>Ascomycota</taxon>
        <taxon>Pezizomycotina</taxon>
        <taxon>Sordariomycetes</taxon>
        <taxon>Hypocreomycetidae</taxon>
        <taxon>Hypocreales</taxon>
        <taxon>Ophiocordycipitaceae</taxon>
        <taxon>Tolypocladium</taxon>
    </lineage>
</organism>
<feature type="region of interest" description="Disordered" evidence="1">
    <location>
        <begin position="1"/>
        <end position="87"/>
    </location>
</feature>
<feature type="compositionally biased region" description="Basic and acidic residues" evidence="1">
    <location>
        <begin position="579"/>
        <end position="591"/>
    </location>
</feature>
<feature type="region of interest" description="Disordered" evidence="1">
    <location>
        <begin position="297"/>
        <end position="430"/>
    </location>
</feature>
<feature type="region of interest" description="Disordered" evidence="1">
    <location>
        <begin position="554"/>
        <end position="647"/>
    </location>
</feature>
<evidence type="ECO:0000259" key="3">
    <source>
        <dbReference type="Pfam" id="PF21639"/>
    </source>
</evidence>
<feature type="compositionally biased region" description="Polar residues" evidence="1">
    <location>
        <begin position="480"/>
        <end position="490"/>
    </location>
</feature>
<feature type="region of interest" description="Disordered" evidence="1">
    <location>
        <begin position="240"/>
        <end position="284"/>
    </location>
</feature>
<feature type="domain" description="ORC5 lid" evidence="3">
    <location>
        <begin position="2461"/>
        <end position="2520"/>
    </location>
</feature>
<feature type="region of interest" description="Disordered" evidence="1">
    <location>
        <begin position="669"/>
        <end position="691"/>
    </location>
</feature>
<accession>A0A0L0NET8</accession>
<dbReference type="GO" id="GO:0035361">
    <property type="term" value="C:Cul8-RING ubiquitin ligase complex"/>
    <property type="evidence" value="ECO:0007669"/>
    <property type="project" value="TreeGrafter"/>
</dbReference>
<evidence type="ECO:0000256" key="1">
    <source>
        <dbReference type="SAM" id="MobiDB-lite"/>
    </source>
</evidence>
<feature type="compositionally biased region" description="Polar residues" evidence="1">
    <location>
        <begin position="605"/>
        <end position="619"/>
    </location>
</feature>
<feature type="compositionally biased region" description="Acidic residues" evidence="1">
    <location>
        <begin position="9"/>
        <end position="20"/>
    </location>
</feature>
<proteinExistence type="predicted"/>
<dbReference type="Pfam" id="PF21639">
    <property type="entry name" value="ORC5_lid"/>
    <property type="match status" value="1"/>
</dbReference>
<dbReference type="Pfam" id="PF14630">
    <property type="entry name" value="ORC5_C"/>
    <property type="match status" value="1"/>
</dbReference>
<dbReference type="OrthoDB" id="2386201at2759"/>
<dbReference type="Pfam" id="PF09462">
    <property type="entry name" value="Mus7"/>
    <property type="match status" value="1"/>
</dbReference>
<evidence type="ECO:0000313" key="4">
    <source>
        <dbReference type="EMBL" id="KND92529.1"/>
    </source>
</evidence>
<dbReference type="Proteomes" id="UP000036947">
    <property type="component" value="Unassembled WGS sequence"/>
</dbReference>
<dbReference type="STRING" id="1163406.A0A0L0NET8"/>
<comment type="caution">
    <text evidence="4">The sequence shown here is derived from an EMBL/GenBank/DDBJ whole genome shotgun (WGS) entry which is preliminary data.</text>
</comment>
<feature type="compositionally biased region" description="Polar residues" evidence="1">
    <location>
        <begin position="762"/>
        <end position="772"/>
    </location>
</feature>
<dbReference type="InterPro" id="IPR048866">
    <property type="entry name" value="ORC5_lid"/>
</dbReference>
<feature type="domain" description="Origin recognition complex subunit 5 C-terminal" evidence="2">
    <location>
        <begin position="2566"/>
        <end position="2718"/>
    </location>
</feature>
<evidence type="ECO:0000313" key="5">
    <source>
        <dbReference type="Proteomes" id="UP000036947"/>
    </source>
</evidence>
<dbReference type="PANTHER" id="PTHR28122:SF1">
    <property type="entry name" value="E3 UBIQUITIN-PROTEIN LIGASE SUBSTRATE RECEPTOR MMS22"/>
    <property type="match status" value="1"/>
</dbReference>
<feature type="compositionally biased region" description="Low complexity" evidence="1">
    <location>
        <begin position="2234"/>
        <end position="2243"/>
    </location>
</feature>
<dbReference type="GO" id="GO:0031297">
    <property type="term" value="P:replication fork processing"/>
    <property type="evidence" value="ECO:0007669"/>
    <property type="project" value="InterPro"/>
</dbReference>
<reference evidence="4 5" key="1">
    <citation type="journal article" date="2015" name="BMC Genomics">
        <title>The genome of the truffle-parasite Tolypocladium ophioglossoides and the evolution of antifungal peptaibiotics.</title>
        <authorList>
            <person name="Quandt C.A."/>
            <person name="Bushley K.E."/>
            <person name="Spatafora J.W."/>
        </authorList>
    </citation>
    <scope>NUCLEOTIDE SEQUENCE [LARGE SCALE GENOMIC DNA]</scope>
    <source>
        <strain evidence="4 5">CBS 100239</strain>
    </source>
</reference>
<evidence type="ECO:0000259" key="2">
    <source>
        <dbReference type="Pfam" id="PF14630"/>
    </source>
</evidence>
<dbReference type="PANTHER" id="PTHR28122">
    <property type="entry name" value="E3 UBIQUITIN-PROTEIN LIGASE SUBSTRATE RECEPTOR MMS22"/>
    <property type="match status" value="1"/>
</dbReference>
<dbReference type="InterPro" id="IPR047088">
    <property type="entry name" value="ORC5_C"/>
</dbReference>
<feature type="compositionally biased region" description="Low complexity" evidence="1">
    <location>
        <begin position="26"/>
        <end position="38"/>
    </location>
</feature>
<feature type="compositionally biased region" description="Polar residues" evidence="1">
    <location>
        <begin position="262"/>
        <end position="276"/>
    </location>
</feature>
<feature type="region of interest" description="Disordered" evidence="1">
    <location>
        <begin position="844"/>
        <end position="923"/>
    </location>
</feature>
<dbReference type="GO" id="GO:0000724">
    <property type="term" value="P:double-strand break repair via homologous recombination"/>
    <property type="evidence" value="ECO:0007669"/>
    <property type="project" value="TreeGrafter"/>
</dbReference>
<sequence>MANWKELGEVPDSEEEDGFDSQESGTTSAPAAAKTATAIRDADVWDFPDSDEDQDERHRQAGKLTVLVPGPSFTLPDSSPLSLAPSEQDLPPVDQLILNHSYIGQLGSSELGGTLAATLSSQGILRGDHALPPARVPAGKKGIPLQSQELDRDTQDQEARQAAISYERSLRPRKPIQQHPYLLENAQYSSLLKEHDVRPLRMAREVEQRRREQTLRDDNFEDSQESAQCVVLDESQYNAAGGSFGNPDEFEFPLSSPPKASPLNNHGQNSSQTSSHGDTDDTSILDQDLPALEELLSLPPRLVSRTTAKRQATPPPSTIQKRRRVNVVESDPAEPNAAPRRTSDSPDPLTSLSRLVLRRPSPKPTRLPQPEPQSPEPVQSRPFASEPPAPDPILDVSSDCEGDVESANVLPEAQDSSSSGSDSEGDVEVVNTIGRRIKGVLPASWLRLDQQSGRDKAQKYARRRQRQRSPERENRRGVAQSRQALPGSASTQLLFVESDESDEEAPARLETMDDFVYSQTRLMLEPGATPEAYEQALWDDADSIVEDDHIDFMLPGKPGKKRQLKLPQSLQGSLKRPRATKDSLRPQERKLCKQPKITSHLHMPQGSSLLKQSRSNARTGATGALRKSNGSSGNRAGGTGTRMPQPPHLSILDVIELGAPRFLKIAARTAKSRQNQGRSSPRRKTIQLATRQDHVDAVSALHDWRTGSIAQRPAVTAASKLAQKQRRRQSLAEVSGNRSSKPRPPQKPPASTTRKFVKQISDGGSVNYQQHGVSRKAPAKRLPPKENDTRQVHFTFARPAQLEMEEGVQAGGFTFHSRKRLLDRLYRDHRLVVPLPAFTLETSNEVDAPSHAPSDTIIPSVEQPELFEEAPKAQEQLPPRTRFRKSVKPRRVDTGAPQYSHANDPLPVQYSPEPEPTRVDHQGGKLLGLGPYGTDYTHHFEIFPLDPRVYFHESTLIGSGVIESCAGTNFHEKMLDARPRVSFNLGNQILRWGLWDSQVSSELGIVLDFVAEQVEAEGDDEGNDSESSASVDAATFILRYVTDSVSFSEEEKAKSFAARTHECLSSFNERISLQVLQIVQRSDAKRGLALKIYERLLLVALVALKTCRFDGGLMVEQFQMEELLKGIAKTLLSILCGLGLSRVRKTYEDLNMLRIRERGLRHDAPVIHSWVVVMKVLEIAYIPRASFWELAQTFIASPQVISGADARDYERSWETLFTLLPLIEFNNAGVVISGRRHDTASDGWAIPQRLLKRVFQLYKENSRQFPSFNNYCRALVGRCHYLVQQWGGRRSATVVGAIFDFFGSQDLAHLRNEEVYESPRFLEELPSRPVLDVEPNDNCFHIFLKMVALSIRKLREIGATKDIRNMVARTIPNHNRQHLKDQKVHARDLAALRNHHDILATLFWASPVELRPAVSLIERLVVLESSHKEACLINIRCWNQLARFIVASGEATTSFRAFGQWRNVFFQQMLQQFDSAASDVQQQLRAIAKDISKSISEDMINSTISRNKATVMDVLHASAAASLDVMRHAPDLEAATFSLSTPQLQSVLKQFAVAPPELDWGVLRASLATLDSFLCKVDEFKENEESQQSESQILNSAQADDAIMVVDHEISSNYFSMARCVLSSRRDKVVSVMATFDKANCTEHIVTLSARMGVRFIKCGIMRLSDMFKAGKYGLFKRVPRELDLDQRRYLALFVSTLLKHRLDDFSDAGFSLSELWVLSLVKPREYLGYETQLAEQLHRHGKGFVPDAAVGLAIRPDYNTNRDLFEFAISAMRKSIRDAGPALEQILRTEHSKTLKLVMELIKGDLKTMSHDASSHHGYVAFVRGIVSLIKTHGICTVDNFFYQISQEYSPSVQDPQLRVAGLISYGLRLKEDDDKSGHGQQLFHLLFNNVKFSVINDKLRGEVSLLRKGMKNQGIIDFVLGKMLPAIIRASLKNSFAFPLMDVYAEALRLLFTKNTVAYELSEGDLPRVAVLLHAAVAGMDDLSRSSAPLLEAQVHVVRQVMGVLNLLWPSLYTMSASSVSSPAWAEISETLEQIRGLGSTAETYLRGLVATRDSLVQPGQLFAGIRRSQVRAARFDSDVNAFTENIVQDIAKNWSVTAHRITIQTPENNRGAMSTQGLAIPAWDMRNTAKDLHERTREWCWWWQKVQWSSGAAGVMPVLGRLSADKGETRRGDAFHSALEQARDGANIPTTSPFSTLAGRLASPFGLAACVAAEQHNYGVSLSSARRGHPHAPAAALPRARAPDPRSRDAPPHHCSRTATARRCAMPQPRRPRHRSNGQVGHHGAVARAPRRIHGQRFSMRRTQVRGRQRGAVHHGAAPVRAHRRGCGRRAAAGRCDCETAVRDAGAAGGRAGHDARGRSDEGSAAEVCAGVGCRGQAEGCAADAAPGTGSPVRDYIQVPCLTCVFIVTAPPAGLLRTPASAHLHFPPYTKPEFVRILALTPPPPAPGTTQQETADLWTRFCAAVHDAFVRSASRTLPSFRDGCRALWPRFMAPVAAGTHTVKEFSKLLVAARGHFQDEALLNPSIVSVRPAATAPESTTATNGANGTTAVKPAAGADLTALLPIAARLLLLSAYLASHNAIRHDLTLFSTYHHGRKRRRGGGFVGGSRSTAPRTKHRKIARKLLGAHAFVLERMLAVFEAVRGEWAPGGSSAVGAAGLDGDIGMAIATLASLRLLVRVGAGDMMDRAGKWRINVGWEAIKGIGRSIGVEVEEWLIE</sequence>
<dbReference type="InterPro" id="IPR019021">
    <property type="entry name" value="Mms22"/>
</dbReference>
<dbReference type="GO" id="GO:0005634">
    <property type="term" value="C:nucleus"/>
    <property type="evidence" value="ECO:0007669"/>
    <property type="project" value="InterPro"/>
</dbReference>
<feature type="compositionally biased region" description="Pro residues" evidence="1">
    <location>
        <begin position="362"/>
        <end position="375"/>
    </location>
</feature>
<gene>
    <name evidence="4" type="ORF">TOPH_02613</name>
</gene>
<feature type="compositionally biased region" description="Basic and acidic residues" evidence="1">
    <location>
        <begin position="2244"/>
        <end position="2255"/>
    </location>
</feature>
<feature type="region of interest" description="Disordered" evidence="1">
    <location>
        <begin position="449"/>
        <end position="490"/>
    </location>
</feature>
<dbReference type="EMBL" id="LFRF01000005">
    <property type="protein sequence ID" value="KND92529.1"/>
    <property type="molecule type" value="Genomic_DNA"/>
</dbReference>
<keyword evidence="5" id="KW-1185">Reference proteome</keyword>
<name>A0A0L0NET8_TOLOC</name>
<feature type="compositionally biased region" description="Low complexity" evidence="1">
    <location>
        <begin position="75"/>
        <end position="86"/>
    </location>
</feature>
<protein>
    <submittedName>
        <fullName evidence="4">Protein mms22</fullName>
    </submittedName>
</protein>